<feature type="compositionally biased region" description="Polar residues" evidence="1">
    <location>
        <begin position="13"/>
        <end position="39"/>
    </location>
</feature>
<dbReference type="Proteomes" id="UP000887578">
    <property type="component" value="Unplaced"/>
</dbReference>
<feature type="region of interest" description="Disordered" evidence="1">
    <location>
        <begin position="1"/>
        <end position="99"/>
    </location>
</feature>
<organism evidence="2 3">
    <name type="scientific">Panagrolaimus davidi</name>
    <dbReference type="NCBI Taxonomy" id="227884"/>
    <lineage>
        <taxon>Eukaryota</taxon>
        <taxon>Metazoa</taxon>
        <taxon>Ecdysozoa</taxon>
        <taxon>Nematoda</taxon>
        <taxon>Chromadorea</taxon>
        <taxon>Rhabditida</taxon>
        <taxon>Tylenchina</taxon>
        <taxon>Panagrolaimomorpha</taxon>
        <taxon>Panagrolaimoidea</taxon>
        <taxon>Panagrolaimidae</taxon>
        <taxon>Panagrolaimus</taxon>
    </lineage>
</organism>
<protein>
    <submittedName>
        <fullName evidence="3">Uncharacterized protein</fullName>
    </submittedName>
</protein>
<sequence>MWLACLPRRSSKGSHQSKSTCSGSDCYPTSSNGTSTAATKKTMLPPLGQLQPIPPPPPRIPLPEAPTMSFSPVKPPNTYALPPLMGNTPTGSPLLYNGERRLRQPPSATLDRRYRPQPQQLLHRTYAEDEMSRLSSNIYDSGSPLPPPPSHAGVPSSNSSHVYCTTSPKLSRYQRQPIIDQMDGYGYDDGFHGYNYREQQPFVNSSQRW</sequence>
<name>A0A914QY55_9BILA</name>
<dbReference type="AlphaFoldDB" id="A0A914QY55"/>
<evidence type="ECO:0000256" key="1">
    <source>
        <dbReference type="SAM" id="MobiDB-lite"/>
    </source>
</evidence>
<feature type="region of interest" description="Disordered" evidence="1">
    <location>
        <begin position="136"/>
        <end position="160"/>
    </location>
</feature>
<dbReference type="WBParaSite" id="PDA_v2.g4003.t1">
    <property type="protein sequence ID" value="PDA_v2.g4003.t1"/>
    <property type="gene ID" value="PDA_v2.g4003"/>
</dbReference>
<reference evidence="3" key="1">
    <citation type="submission" date="2022-11" db="UniProtKB">
        <authorList>
            <consortium name="WormBaseParasite"/>
        </authorList>
    </citation>
    <scope>IDENTIFICATION</scope>
</reference>
<evidence type="ECO:0000313" key="3">
    <source>
        <dbReference type="WBParaSite" id="PDA_v2.g4003.t1"/>
    </source>
</evidence>
<feature type="compositionally biased region" description="Pro residues" evidence="1">
    <location>
        <begin position="52"/>
        <end position="64"/>
    </location>
</feature>
<accession>A0A914QY55</accession>
<evidence type="ECO:0000313" key="2">
    <source>
        <dbReference type="Proteomes" id="UP000887578"/>
    </source>
</evidence>
<proteinExistence type="predicted"/>
<keyword evidence="2" id="KW-1185">Reference proteome</keyword>